<reference evidence="1 2" key="1">
    <citation type="submission" date="2020-08" db="EMBL/GenBank/DDBJ databases">
        <title>Genomic Encyclopedia of Type Strains, Phase IV (KMG-IV): sequencing the most valuable type-strain genomes for metagenomic binning, comparative biology and taxonomic classification.</title>
        <authorList>
            <person name="Goeker M."/>
        </authorList>
    </citation>
    <scope>NUCLEOTIDE SEQUENCE [LARGE SCALE GENOMIC DNA]</scope>
    <source>
        <strain evidence="1 2">DSM 103737</strain>
    </source>
</reference>
<dbReference type="Proteomes" id="UP000577362">
    <property type="component" value="Unassembled WGS sequence"/>
</dbReference>
<proteinExistence type="predicted"/>
<protein>
    <submittedName>
        <fullName evidence="1">Uncharacterized protein</fullName>
    </submittedName>
</protein>
<dbReference type="EMBL" id="JACIEN010000001">
    <property type="protein sequence ID" value="MBB4016462.1"/>
    <property type="molecule type" value="Genomic_DNA"/>
</dbReference>
<gene>
    <name evidence="1" type="ORF">GGR16_001468</name>
</gene>
<evidence type="ECO:0000313" key="2">
    <source>
        <dbReference type="Proteomes" id="UP000577362"/>
    </source>
</evidence>
<name>A0A840BXN5_9HYPH</name>
<dbReference type="AlphaFoldDB" id="A0A840BXN5"/>
<sequence length="209" mass="22460">MIVSLPGISARSGRLLSLLLLLSLLSAVDGAGRPAAAQDVIHVCHGYGCWFRASLALDAADARRFAAILAAGRRSPAAERAAISDAVRYFERRAFDVIGIRDEPRSRFGASGEPGQMDCIDESANTRALLLYLAEHDLLRHHTVGSVASRGFLLDGRYFHSTAVIRDAGGTDWAVDSWYAPMGGAPDILPLSEWKVQGLSSQGARRRTG</sequence>
<comment type="caution">
    <text evidence="1">The sequence shown here is derived from an EMBL/GenBank/DDBJ whole genome shotgun (WGS) entry which is preliminary data.</text>
</comment>
<evidence type="ECO:0000313" key="1">
    <source>
        <dbReference type="EMBL" id="MBB4016462.1"/>
    </source>
</evidence>
<organism evidence="1 2">
    <name type="scientific">Chelatococcus caeni</name>
    <dbReference type="NCBI Taxonomy" id="1348468"/>
    <lineage>
        <taxon>Bacteria</taxon>
        <taxon>Pseudomonadati</taxon>
        <taxon>Pseudomonadota</taxon>
        <taxon>Alphaproteobacteria</taxon>
        <taxon>Hyphomicrobiales</taxon>
        <taxon>Chelatococcaceae</taxon>
        <taxon>Chelatococcus</taxon>
    </lineage>
</organism>
<accession>A0A840BXN5</accession>
<keyword evidence="2" id="KW-1185">Reference proteome</keyword>
<dbReference type="RefSeq" id="WP_183316126.1">
    <property type="nucleotide sequence ID" value="NZ_JACIEN010000001.1"/>
</dbReference>